<accession>A0A4Q9PY65</accession>
<keyword evidence="2" id="KW-1185">Reference proteome</keyword>
<evidence type="ECO:0000313" key="2">
    <source>
        <dbReference type="Proteomes" id="UP000292082"/>
    </source>
</evidence>
<dbReference type="AlphaFoldDB" id="A0A4Q9PY65"/>
<protein>
    <submittedName>
        <fullName evidence="1">Uncharacterized protein</fullName>
    </submittedName>
</protein>
<reference evidence="1 2" key="1">
    <citation type="submission" date="2019-01" db="EMBL/GenBank/DDBJ databases">
        <title>Draft genome sequences of three monokaryotic isolates of the white-rot basidiomycete fungus Dichomitus squalens.</title>
        <authorList>
            <consortium name="DOE Joint Genome Institute"/>
            <person name="Lopez S.C."/>
            <person name="Andreopoulos B."/>
            <person name="Pangilinan J."/>
            <person name="Lipzen A."/>
            <person name="Riley R."/>
            <person name="Ahrendt S."/>
            <person name="Ng V."/>
            <person name="Barry K."/>
            <person name="Daum C."/>
            <person name="Grigoriev I.V."/>
            <person name="Hilden K.S."/>
            <person name="Makela M.R."/>
            <person name="de Vries R.P."/>
        </authorList>
    </citation>
    <scope>NUCLEOTIDE SEQUENCE [LARGE SCALE GENOMIC DNA]</scope>
    <source>
        <strain evidence="1 2">CBS 464.89</strain>
    </source>
</reference>
<proteinExistence type="predicted"/>
<dbReference type="Proteomes" id="UP000292082">
    <property type="component" value="Unassembled WGS sequence"/>
</dbReference>
<organism evidence="1 2">
    <name type="scientific">Dichomitus squalens</name>
    <dbReference type="NCBI Taxonomy" id="114155"/>
    <lineage>
        <taxon>Eukaryota</taxon>
        <taxon>Fungi</taxon>
        <taxon>Dikarya</taxon>
        <taxon>Basidiomycota</taxon>
        <taxon>Agaricomycotina</taxon>
        <taxon>Agaricomycetes</taxon>
        <taxon>Polyporales</taxon>
        <taxon>Polyporaceae</taxon>
        <taxon>Dichomitus</taxon>
    </lineage>
</organism>
<dbReference type="EMBL" id="ML145113">
    <property type="protein sequence ID" value="TBU59486.1"/>
    <property type="molecule type" value="Genomic_DNA"/>
</dbReference>
<sequence>MYTALRPARVNDKFQDSLYLFLELVRAGVVHGHLWSGRAFSGGPSFGTGAYMELAFPRMMATIVGGHS</sequence>
<name>A0A4Q9PY65_9APHY</name>
<gene>
    <name evidence="1" type="ORF">BD310DRAFT_924790</name>
</gene>
<dbReference type="STRING" id="114155.A0A4Q9PY65"/>
<evidence type="ECO:0000313" key="1">
    <source>
        <dbReference type="EMBL" id="TBU59486.1"/>
    </source>
</evidence>